<dbReference type="PANTHER" id="PTHR12526">
    <property type="entry name" value="GLYCOSYLTRANSFERASE"/>
    <property type="match status" value="1"/>
</dbReference>
<accession>A0A1I0ZXR3</accession>
<dbReference type="EMBL" id="FOKK01000007">
    <property type="protein sequence ID" value="SFB30554.1"/>
    <property type="molecule type" value="Genomic_DNA"/>
</dbReference>
<sequence length="365" mass="41145">MIKAKKILLVGPLNAAGVGGRLEEMKVWANALKRAGCEVSVFSMFNANSYFGTSPVYESIDILTSISSSSPVRKLALRIWGSKPFKKQRDNFYLSKKWESFSNTFDHIILFITDSSRERLIFESPSDTSVLLRFTGTIFDFTNLKRDAGLSSLPFRKYVFHDPALLFGYSPAIPTHFVDQTAIEEEKLLQIPITSSVITFAMIGLFMEVKQVEEVILKFSQFPELRLLVFGKGELESDYKKLIAEHKLCNVEIRGFYPSSQMHQMYAQFDALIINSTEETGPMTGVEAMAAGKIILSKRIGAMAGRLADERLLVDTTNTLEIAIESLVNTEKETISEIRTKLRNRYIESYSNESISHKIAEVTLN</sequence>
<evidence type="ECO:0000259" key="1">
    <source>
        <dbReference type="Pfam" id="PF00534"/>
    </source>
</evidence>
<protein>
    <submittedName>
        <fullName evidence="2">Glycosyltransferase involved in cell wall bisynthesis</fullName>
    </submittedName>
</protein>
<evidence type="ECO:0000313" key="2">
    <source>
        <dbReference type="EMBL" id="SFB30554.1"/>
    </source>
</evidence>
<keyword evidence="2" id="KW-0808">Transferase</keyword>
<dbReference type="GO" id="GO:0016757">
    <property type="term" value="F:glycosyltransferase activity"/>
    <property type="evidence" value="ECO:0007669"/>
    <property type="project" value="InterPro"/>
</dbReference>
<dbReference type="Gene3D" id="3.40.50.2000">
    <property type="entry name" value="Glycogen Phosphorylase B"/>
    <property type="match status" value="1"/>
</dbReference>
<dbReference type="Pfam" id="PF00534">
    <property type="entry name" value="Glycos_transf_1"/>
    <property type="match status" value="1"/>
</dbReference>
<dbReference type="Proteomes" id="UP000198790">
    <property type="component" value="Unassembled WGS sequence"/>
</dbReference>
<proteinExistence type="predicted"/>
<reference evidence="2 3" key="1">
    <citation type="submission" date="2016-10" db="EMBL/GenBank/DDBJ databases">
        <authorList>
            <person name="de Groot N.N."/>
        </authorList>
    </citation>
    <scope>NUCLEOTIDE SEQUENCE [LARGE SCALE GENOMIC DNA]</scope>
    <source>
        <strain evidence="2 3">DSM 23399</strain>
    </source>
</reference>
<dbReference type="InterPro" id="IPR001296">
    <property type="entry name" value="Glyco_trans_1"/>
</dbReference>
<feature type="domain" description="Glycosyl transferase family 1" evidence="1">
    <location>
        <begin position="198"/>
        <end position="337"/>
    </location>
</feature>
<dbReference type="OrthoDB" id="1403340at2"/>
<dbReference type="AlphaFoldDB" id="A0A1I0ZXR3"/>
<organism evidence="2 3">
    <name type="scientific">Algoriphagus aquimarinus</name>
    <dbReference type="NCBI Taxonomy" id="237018"/>
    <lineage>
        <taxon>Bacteria</taxon>
        <taxon>Pseudomonadati</taxon>
        <taxon>Bacteroidota</taxon>
        <taxon>Cytophagia</taxon>
        <taxon>Cytophagales</taxon>
        <taxon>Cyclobacteriaceae</taxon>
        <taxon>Algoriphagus</taxon>
    </lineage>
</organism>
<dbReference type="SUPFAM" id="SSF53756">
    <property type="entry name" value="UDP-Glycosyltransferase/glycogen phosphorylase"/>
    <property type="match status" value="1"/>
</dbReference>
<dbReference type="CDD" id="cd03801">
    <property type="entry name" value="GT4_PimA-like"/>
    <property type="match status" value="1"/>
</dbReference>
<dbReference type="PANTHER" id="PTHR12526:SF630">
    <property type="entry name" value="GLYCOSYLTRANSFERASE"/>
    <property type="match status" value="1"/>
</dbReference>
<name>A0A1I0ZXR3_9BACT</name>
<dbReference type="STRING" id="237018.SAMN04489723_10733"/>
<dbReference type="RefSeq" id="WP_092897169.1">
    <property type="nucleotide sequence ID" value="NZ_FOKK01000007.1"/>
</dbReference>
<gene>
    <name evidence="2" type="ORF">SAMN04489723_10733</name>
</gene>
<evidence type="ECO:0000313" key="3">
    <source>
        <dbReference type="Proteomes" id="UP000198790"/>
    </source>
</evidence>
<keyword evidence="3" id="KW-1185">Reference proteome</keyword>